<feature type="non-terminal residue" evidence="2">
    <location>
        <position position="1"/>
    </location>
</feature>
<proteinExistence type="predicted"/>
<feature type="region of interest" description="Disordered" evidence="1">
    <location>
        <begin position="1"/>
        <end position="23"/>
    </location>
</feature>
<dbReference type="Proteomes" id="UP000075243">
    <property type="component" value="Unassembled WGS sequence"/>
</dbReference>
<dbReference type="AlphaFoldDB" id="A0A151RCT5"/>
<dbReference type="Gramene" id="C.cajan_34023.t">
    <property type="protein sequence ID" value="C.cajan_34023.t.cds1"/>
    <property type="gene ID" value="C.cajan_34023"/>
</dbReference>
<gene>
    <name evidence="2" type="ORF">KK1_038316</name>
</gene>
<accession>A0A151RCT5</accession>
<name>A0A151RCT5_CAJCA</name>
<dbReference type="OMA" id="EYHATEG"/>
<organism evidence="2 3">
    <name type="scientific">Cajanus cajan</name>
    <name type="common">Pigeon pea</name>
    <name type="synonym">Cajanus indicus</name>
    <dbReference type="NCBI Taxonomy" id="3821"/>
    <lineage>
        <taxon>Eukaryota</taxon>
        <taxon>Viridiplantae</taxon>
        <taxon>Streptophyta</taxon>
        <taxon>Embryophyta</taxon>
        <taxon>Tracheophyta</taxon>
        <taxon>Spermatophyta</taxon>
        <taxon>Magnoliopsida</taxon>
        <taxon>eudicotyledons</taxon>
        <taxon>Gunneridae</taxon>
        <taxon>Pentapetalae</taxon>
        <taxon>rosids</taxon>
        <taxon>fabids</taxon>
        <taxon>Fabales</taxon>
        <taxon>Fabaceae</taxon>
        <taxon>Papilionoideae</taxon>
        <taxon>50 kb inversion clade</taxon>
        <taxon>NPAAA clade</taxon>
        <taxon>indigoferoid/millettioid clade</taxon>
        <taxon>Phaseoleae</taxon>
        <taxon>Cajanus</taxon>
    </lineage>
</organism>
<sequence>LTRDAGGAVNEDEDHAAEGPSDAQNADAVAFRVAGNVGVGLSLVANDGQDGDVEEEEGGYELGYGGSVQGPLGELLGVDQGRRRWVRVVLGRVLATLLRHLLNVFRHFY</sequence>
<reference evidence="2" key="1">
    <citation type="journal article" date="2012" name="Nat. Biotechnol.">
        <title>Draft genome sequence of pigeonpea (Cajanus cajan), an orphan legume crop of resource-poor farmers.</title>
        <authorList>
            <person name="Varshney R.K."/>
            <person name="Chen W."/>
            <person name="Li Y."/>
            <person name="Bharti A.K."/>
            <person name="Saxena R.K."/>
            <person name="Schlueter J.A."/>
            <person name="Donoghue M.T."/>
            <person name="Azam S."/>
            <person name="Fan G."/>
            <person name="Whaley A.M."/>
            <person name="Farmer A.D."/>
            <person name="Sheridan J."/>
            <person name="Iwata A."/>
            <person name="Tuteja R."/>
            <person name="Penmetsa R.V."/>
            <person name="Wu W."/>
            <person name="Upadhyaya H.D."/>
            <person name="Yang S.P."/>
            <person name="Shah T."/>
            <person name="Saxena K.B."/>
            <person name="Michael T."/>
            <person name="McCombie W.R."/>
            <person name="Yang B."/>
            <person name="Zhang G."/>
            <person name="Yang H."/>
            <person name="Wang J."/>
            <person name="Spillane C."/>
            <person name="Cook D.R."/>
            <person name="May G.D."/>
            <person name="Xu X."/>
            <person name="Jackson S.A."/>
        </authorList>
    </citation>
    <scope>NUCLEOTIDE SEQUENCE [LARGE SCALE GENOMIC DNA]</scope>
</reference>
<evidence type="ECO:0000313" key="3">
    <source>
        <dbReference type="Proteomes" id="UP000075243"/>
    </source>
</evidence>
<dbReference type="EMBL" id="KQ483842">
    <property type="protein sequence ID" value="KYP40356.1"/>
    <property type="molecule type" value="Genomic_DNA"/>
</dbReference>
<evidence type="ECO:0000313" key="2">
    <source>
        <dbReference type="EMBL" id="KYP40356.1"/>
    </source>
</evidence>
<evidence type="ECO:0000256" key="1">
    <source>
        <dbReference type="SAM" id="MobiDB-lite"/>
    </source>
</evidence>
<keyword evidence="3" id="KW-1185">Reference proteome</keyword>
<protein>
    <submittedName>
        <fullName evidence="2">Uncharacterized protein</fullName>
    </submittedName>
</protein>